<protein>
    <recommendedName>
        <fullName evidence="3">histidine kinase</fullName>
        <ecNumber evidence="3">2.7.13.3</ecNumber>
    </recommendedName>
</protein>
<dbReference type="PRINTS" id="PR01780">
    <property type="entry name" value="LANTIREGPROT"/>
</dbReference>
<gene>
    <name evidence="14" type="primary">phoR_3</name>
    <name evidence="14" type="ORF">CLLI_19560</name>
</gene>
<dbReference type="Gene3D" id="1.10.287.130">
    <property type="match status" value="1"/>
</dbReference>
<dbReference type="GO" id="GO:0005886">
    <property type="term" value="C:plasma membrane"/>
    <property type="evidence" value="ECO:0007669"/>
    <property type="project" value="TreeGrafter"/>
</dbReference>
<dbReference type="Pfam" id="PF02518">
    <property type="entry name" value="HATPase_c"/>
    <property type="match status" value="1"/>
</dbReference>
<keyword evidence="7" id="KW-0418">Kinase</keyword>
<evidence type="ECO:0000259" key="12">
    <source>
        <dbReference type="PROSITE" id="PS50109"/>
    </source>
</evidence>
<dbReference type="GO" id="GO:0000155">
    <property type="term" value="F:phosphorelay sensor kinase activity"/>
    <property type="evidence" value="ECO:0007669"/>
    <property type="project" value="InterPro"/>
</dbReference>
<evidence type="ECO:0000256" key="5">
    <source>
        <dbReference type="ARBA" id="ARBA00022679"/>
    </source>
</evidence>
<dbReference type="OrthoDB" id="84942at2"/>
<evidence type="ECO:0000256" key="1">
    <source>
        <dbReference type="ARBA" id="ARBA00000085"/>
    </source>
</evidence>
<dbReference type="Gene3D" id="3.30.565.10">
    <property type="entry name" value="Histidine kinase-like ATPase, C-terminal domain"/>
    <property type="match status" value="1"/>
</dbReference>
<dbReference type="PROSITE" id="PS50885">
    <property type="entry name" value="HAMP"/>
    <property type="match status" value="1"/>
</dbReference>
<evidence type="ECO:0000256" key="9">
    <source>
        <dbReference type="ARBA" id="ARBA00023012"/>
    </source>
</evidence>
<dbReference type="SMART" id="SM00387">
    <property type="entry name" value="HATPase_c"/>
    <property type="match status" value="1"/>
</dbReference>
<keyword evidence="6 11" id="KW-0812">Transmembrane</keyword>
<dbReference type="InterPro" id="IPR036097">
    <property type="entry name" value="HisK_dim/P_sf"/>
</dbReference>
<keyword evidence="15" id="KW-1185">Reference proteome</keyword>
<keyword evidence="4" id="KW-0597">Phosphoprotein</keyword>
<dbReference type="AlphaFoldDB" id="A0A2T0B2E6"/>
<evidence type="ECO:0000313" key="15">
    <source>
        <dbReference type="Proteomes" id="UP000239706"/>
    </source>
</evidence>
<comment type="catalytic activity">
    <reaction evidence="1">
        <text>ATP + protein L-histidine = ADP + protein N-phospho-L-histidine.</text>
        <dbReference type="EC" id="2.7.13.3"/>
    </reaction>
</comment>
<dbReference type="Proteomes" id="UP000239706">
    <property type="component" value="Unassembled WGS sequence"/>
</dbReference>
<evidence type="ECO:0000256" key="10">
    <source>
        <dbReference type="ARBA" id="ARBA00023136"/>
    </source>
</evidence>
<dbReference type="InterPro" id="IPR003594">
    <property type="entry name" value="HATPase_dom"/>
</dbReference>
<keyword evidence="8 11" id="KW-1133">Transmembrane helix</keyword>
<evidence type="ECO:0000256" key="4">
    <source>
        <dbReference type="ARBA" id="ARBA00022553"/>
    </source>
</evidence>
<dbReference type="InterPro" id="IPR050398">
    <property type="entry name" value="HssS/ArlS-like"/>
</dbReference>
<evidence type="ECO:0000256" key="3">
    <source>
        <dbReference type="ARBA" id="ARBA00012438"/>
    </source>
</evidence>
<dbReference type="PANTHER" id="PTHR45528:SF8">
    <property type="entry name" value="HISTIDINE KINASE"/>
    <property type="match status" value="1"/>
</dbReference>
<dbReference type="InterPro" id="IPR003661">
    <property type="entry name" value="HisK_dim/P_dom"/>
</dbReference>
<dbReference type="SUPFAM" id="SSF55874">
    <property type="entry name" value="ATPase domain of HSP90 chaperone/DNA topoisomerase II/histidine kinase"/>
    <property type="match status" value="1"/>
</dbReference>
<evidence type="ECO:0000256" key="11">
    <source>
        <dbReference type="SAM" id="Phobius"/>
    </source>
</evidence>
<evidence type="ECO:0000256" key="2">
    <source>
        <dbReference type="ARBA" id="ARBA00004141"/>
    </source>
</evidence>
<comment type="subcellular location">
    <subcellularLocation>
        <location evidence="2">Membrane</location>
        <topology evidence="2">Multi-pass membrane protein</topology>
    </subcellularLocation>
</comment>
<evidence type="ECO:0000259" key="13">
    <source>
        <dbReference type="PROSITE" id="PS50885"/>
    </source>
</evidence>
<keyword evidence="5 14" id="KW-0808">Transferase</keyword>
<dbReference type="EMBL" id="PVXO01000052">
    <property type="protein sequence ID" value="PRR78036.1"/>
    <property type="molecule type" value="Genomic_DNA"/>
</dbReference>
<feature type="domain" description="HAMP" evidence="13">
    <location>
        <begin position="182"/>
        <end position="234"/>
    </location>
</feature>
<keyword evidence="9" id="KW-0902">Two-component regulatory system</keyword>
<dbReference type="PANTHER" id="PTHR45528">
    <property type="entry name" value="SENSOR HISTIDINE KINASE CPXA"/>
    <property type="match status" value="1"/>
</dbReference>
<dbReference type="InterPro" id="IPR003660">
    <property type="entry name" value="HAMP_dom"/>
</dbReference>
<dbReference type="SMART" id="SM00304">
    <property type="entry name" value="HAMP"/>
    <property type="match status" value="1"/>
</dbReference>
<reference evidence="14 15" key="1">
    <citation type="submission" date="2018-03" db="EMBL/GenBank/DDBJ databases">
        <title>Genome sequence of Clostridium liquoris DSM 100320.</title>
        <authorList>
            <person name="Poehlein A."/>
            <person name="Daniel R."/>
        </authorList>
    </citation>
    <scope>NUCLEOTIDE SEQUENCE [LARGE SCALE GENOMIC DNA]</scope>
    <source>
        <strain evidence="14 15">DSM 100320</strain>
    </source>
</reference>
<dbReference type="Gene3D" id="6.10.340.10">
    <property type="match status" value="1"/>
</dbReference>
<feature type="domain" description="Histidine kinase" evidence="12">
    <location>
        <begin position="249"/>
        <end position="460"/>
    </location>
</feature>
<proteinExistence type="predicted"/>
<dbReference type="SMART" id="SM00388">
    <property type="entry name" value="HisKA"/>
    <property type="match status" value="1"/>
</dbReference>
<dbReference type="EC" id="2.7.13.3" evidence="3"/>
<accession>A0A2T0B2E6</accession>
<name>A0A2T0B2E6_9CLOT</name>
<comment type="caution">
    <text evidence="14">The sequence shown here is derived from an EMBL/GenBank/DDBJ whole genome shotgun (WGS) entry which is preliminary data.</text>
</comment>
<organism evidence="14 15">
    <name type="scientific">Clostridium liquoris</name>
    <dbReference type="NCBI Taxonomy" id="1289519"/>
    <lineage>
        <taxon>Bacteria</taxon>
        <taxon>Bacillati</taxon>
        <taxon>Bacillota</taxon>
        <taxon>Clostridia</taxon>
        <taxon>Eubacteriales</taxon>
        <taxon>Clostridiaceae</taxon>
        <taxon>Clostridium</taxon>
    </lineage>
</organism>
<dbReference type="CDD" id="cd00082">
    <property type="entry name" value="HisKA"/>
    <property type="match status" value="1"/>
</dbReference>
<dbReference type="Pfam" id="PF00512">
    <property type="entry name" value="HisKA"/>
    <property type="match status" value="1"/>
</dbReference>
<evidence type="ECO:0000256" key="6">
    <source>
        <dbReference type="ARBA" id="ARBA00022692"/>
    </source>
</evidence>
<dbReference type="InterPro" id="IPR008358">
    <property type="entry name" value="Sig_transdc_His_kin/Pase_MprB"/>
</dbReference>
<keyword evidence="10 11" id="KW-0472">Membrane</keyword>
<evidence type="ECO:0000256" key="8">
    <source>
        <dbReference type="ARBA" id="ARBA00022989"/>
    </source>
</evidence>
<evidence type="ECO:0000256" key="7">
    <source>
        <dbReference type="ARBA" id="ARBA00022777"/>
    </source>
</evidence>
<dbReference type="InterPro" id="IPR005467">
    <property type="entry name" value="His_kinase_dom"/>
</dbReference>
<feature type="transmembrane region" description="Helical" evidence="11">
    <location>
        <begin position="159"/>
        <end position="180"/>
    </location>
</feature>
<evidence type="ECO:0000313" key="14">
    <source>
        <dbReference type="EMBL" id="PRR78036.1"/>
    </source>
</evidence>
<dbReference type="PROSITE" id="PS50109">
    <property type="entry name" value="HIS_KIN"/>
    <property type="match status" value="1"/>
</dbReference>
<dbReference type="RefSeq" id="WP_106064037.1">
    <property type="nucleotide sequence ID" value="NZ_PVXO01000052.1"/>
</dbReference>
<dbReference type="SUPFAM" id="SSF47384">
    <property type="entry name" value="Homodimeric domain of signal transducing histidine kinase"/>
    <property type="match status" value="1"/>
</dbReference>
<feature type="transmembrane region" description="Helical" evidence="11">
    <location>
        <begin position="12"/>
        <end position="37"/>
    </location>
</feature>
<dbReference type="InterPro" id="IPR036890">
    <property type="entry name" value="HATPase_C_sf"/>
</dbReference>
<sequence>MGLRNKNIKLRTFFVQYLLALFVGFLLIVLIGVGLFFTSWKTGFLISVGDVEDNIESKKTEIVSAKTVSADLIPETCEYAVVSKNGEFLSGSMTKSEADAAWKVIQSGRRTSGISLMTGLNAQCYFPVERQNEICIVEYSALSQFSAEFLREHLPAPEIVLFWTILAAILAEIILLSRFYGRKISRKLIPLQNATEKIQNKDLEFEVQYSGIQEIDAALRSLESMKTELKFSLETQWEIEQRRKMQISALVHDIKTPLTVVRGNAEMLNDTDQTGEQREFTHYILKNTDGMEQYVQMLIELSKAEVGYLLQREKVNTKTFLDELYSQIHALVSIKHLKTEFEEKDLPEIINVDSSLMQRAIMNIVSNAVDYSPDGGLIQFSVSAEKHKFRFTVVDSGKGFSAEDLKKAAMQFYQGDSSRSSKSHYGMGLFIADSIVRQHGGSIDIANFHAKGGGMVTIEF</sequence>